<dbReference type="NCBIfam" id="NF009639">
    <property type="entry name" value="PRK13168.1"/>
    <property type="match status" value="1"/>
</dbReference>
<dbReference type="InterPro" id="IPR030391">
    <property type="entry name" value="MeTrfase_TrmA_CS"/>
</dbReference>
<dbReference type="GO" id="GO:0070041">
    <property type="term" value="F:rRNA (uridine-C5-)-methyltransferase activity"/>
    <property type="evidence" value="ECO:0007669"/>
    <property type="project" value="UniProtKB-UniRule"/>
</dbReference>
<dbReference type="FunFam" id="2.40.50.140:FF:000097">
    <property type="entry name" value="23S rRNA (uracil(1939)-C(5))-methyltransferase RlmD"/>
    <property type="match status" value="1"/>
</dbReference>
<feature type="binding site" evidence="11">
    <location>
        <position position="306"/>
    </location>
    <ligand>
        <name>S-adenosyl-L-methionine</name>
        <dbReference type="ChEBI" id="CHEBI:59789"/>
    </ligand>
</feature>
<evidence type="ECO:0000313" key="16">
    <source>
        <dbReference type="Proteomes" id="UP001139488"/>
    </source>
</evidence>
<evidence type="ECO:0000256" key="9">
    <source>
        <dbReference type="ARBA" id="ARBA00052756"/>
    </source>
</evidence>
<comment type="similarity">
    <text evidence="11">Belongs to the class I-like SAM-binding methyltransferase superfamily. RNA M5U methyltransferase family. RlmD subfamily.</text>
</comment>
<accession>A0A9X2AVB4</accession>
<feature type="binding site" evidence="11 12">
    <location>
        <position position="301"/>
    </location>
    <ligand>
        <name>S-adenosyl-L-methionine</name>
        <dbReference type="ChEBI" id="CHEBI:59789"/>
    </ligand>
</feature>
<reference evidence="15" key="1">
    <citation type="submission" date="2021-11" db="EMBL/GenBank/DDBJ databases">
        <title>Vibrio ZSDE26 sp. nov. and Vibrio ZSDZ34 sp. nov., isolated from coastal seawater in Qingdao.</title>
        <authorList>
            <person name="Zhang P."/>
        </authorList>
    </citation>
    <scope>NUCLEOTIDE SEQUENCE</scope>
    <source>
        <strain evidence="15">ZSDZ34</strain>
    </source>
</reference>
<dbReference type="GO" id="GO:0051539">
    <property type="term" value="F:4 iron, 4 sulfur cluster binding"/>
    <property type="evidence" value="ECO:0007669"/>
    <property type="project" value="UniProtKB-KW"/>
</dbReference>
<dbReference type="EMBL" id="JAJNNZ010000002">
    <property type="protein sequence ID" value="MCJ2376001.1"/>
    <property type="molecule type" value="Genomic_DNA"/>
</dbReference>
<feature type="active site" description="Nucleophile" evidence="11 12">
    <location>
        <position position="396"/>
    </location>
</feature>
<evidence type="ECO:0000313" key="15">
    <source>
        <dbReference type="EMBL" id="MCJ2376001.1"/>
    </source>
</evidence>
<dbReference type="AlphaFoldDB" id="A0A9X2AVB4"/>
<dbReference type="CDD" id="cd02440">
    <property type="entry name" value="AdoMet_MTases"/>
    <property type="match status" value="1"/>
</dbReference>
<dbReference type="SUPFAM" id="SSF53335">
    <property type="entry name" value="S-adenosyl-L-methionine-dependent methyltransferases"/>
    <property type="match status" value="1"/>
</dbReference>
<feature type="binding site" evidence="11 12">
    <location>
        <position position="322"/>
    </location>
    <ligand>
        <name>S-adenosyl-L-methionine</name>
        <dbReference type="ChEBI" id="CHEBI:59789"/>
    </ligand>
</feature>
<keyword evidence="6 11" id="KW-0479">Metal-binding</keyword>
<dbReference type="InterPro" id="IPR029063">
    <property type="entry name" value="SAM-dependent_MTases_sf"/>
</dbReference>
<protein>
    <recommendedName>
        <fullName evidence="11">23S rRNA (uracil(1939)-C(5))-methyltransferase RlmD</fullName>
        <ecNumber evidence="11">2.1.1.190</ecNumber>
    </recommendedName>
    <alternativeName>
        <fullName evidence="11">23S rRNA(m5U1939)-methyltransferase</fullName>
    </alternativeName>
</protein>
<evidence type="ECO:0000256" key="12">
    <source>
        <dbReference type="PROSITE-ProRule" id="PRU01024"/>
    </source>
</evidence>
<feature type="binding site" evidence="11 12">
    <location>
        <position position="272"/>
    </location>
    <ligand>
        <name>S-adenosyl-L-methionine</name>
        <dbReference type="ChEBI" id="CHEBI:59789"/>
    </ligand>
</feature>
<evidence type="ECO:0000256" key="3">
    <source>
        <dbReference type="ARBA" id="ARBA00022603"/>
    </source>
</evidence>
<feature type="domain" description="TRAM" evidence="14">
    <location>
        <begin position="10"/>
        <end position="69"/>
    </location>
</feature>
<dbReference type="GO" id="GO:0005506">
    <property type="term" value="F:iron ion binding"/>
    <property type="evidence" value="ECO:0007669"/>
    <property type="project" value="UniProtKB-UniRule"/>
</dbReference>
<dbReference type="InterPro" id="IPR001566">
    <property type="entry name" value="23S_rRNA_MeTrfase_RlmD"/>
</dbReference>
<dbReference type="Proteomes" id="UP001139488">
    <property type="component" value="Unassembled WGS sequence"/>
</dbReference>
<dbReference type="PROSITE" id="PS51687">
    <property type="entry name" value="SAM_MT_RNA_M5U"/>
    <property type="match status" value="1"/>
</dbReference>
<evidence type="ECO:0000256" key="4">
    <source>
        <dbReference type="ARBA" id="ARBA00022679"/>
    </source>
</evidence>
<dbReference type="InterPro" id="IPR010280">
    <property type="entry name" value="U5_MeTrfase_fam"/>
</dbReference>
<dbReference type="NCBIfam" id="TIGR00479">
    <property type="entry name" value="rumA"/>
    <property type="match status" value="1"/>
</dbReference>
<evidence type="ECO:0000256" key="2">
    <source>
        <dbReference type="ARBA" id="ARBA00022552"/>
    </source>
</evidence>
<keyword evidence="5 11" id="KW-0949">S-adenosyl-L-methionine</keyword>
<keyword evidence="8 11" id="KW-0411">Iron-sulfur</keyword>
<name>A0A9X2AVB4_9VIBR</name>
<comment type="function">
    <text evidence="10 11">Catalyzes the formation of 5-methyl-uridine at position 1939 (m5U1939) in 23S rRNA.</text>
</comment>
<comment type="catalytic activity">
    <reaction evidence="9 11">
        <text>uridine(1939) in 23S rRNA + S-adenosyl-L-methionine = 5-methyluridine(1939) in 23S rRNA + S-adenosyl-L-homocysteine + H(+)</text>
        <dbReference type="Rhea" id="RHEA:42908"/>
        <dbReference type="Rhea" id="RHEA-COMP:10278"/>
        <dbReference type="Rhea" id="RHEA-COMP:10279"/>
        <dbReference type="ChEBI" id="CHEBI:15378"/>
        <dbReference type="ChEBI" id="CHEBI:57856"/>
        <dbReference type="ChEBI" id="CHEBI:59789"/>
        <dbReference type="ChEBI" id="CHEBI:65315"/>
        <dbReference type="ChEBI" id="CHEBI:74447"/>
        <dbReference type="EC" id="2.1.1.190"/>
    </reaction>
</comment>
<dbReference type="PROSITE" id="PS01230">
    <property type="entry name" value="TRMA_1"/>
    <property type="match status" value="1"/>
</dbReference>
<dbReference type="SUPFAM" id="SSF50249">
    <property type="entry name" value="Nucleic acid-binding proteins"/>
    <property type="match status" value="1"/>
</dbReference>
<dbReference type="Gene3D" id="2.40.50.140">
    <property type="entry name" value="Nucleic acid-binding proteins"/>
    <property type="match status" value="1"/>
</dbReference>
<proteinExistence type="inferred from homology"/>
<evidence type="ECO:0000256" key="6">
    <source>
        <dbReference type="ARBA" id="ARBA00022723"/>
    </source>
</evidence>
<dbReference type="InterPro" id="IPR012340">
    <property type="entry name" value="NA-bd_OB-fold"/>
</dbReference>
<feature type="binding site" evidence="11">
    <location>
        <position position="349"/>
    </location>
    <ligand>
        <name>S-adenosyl-L-methionine</name>
        <dbReference type="ChEBI" id="CHEBI:59789"/>
    </ligand>
</feature>
<evidence type="ECO:0000256" key="5">
    <source>
        <dbReference type="ARBA" id="ARBA00022691"/>
    </source>
</evidence>
<evidence type="ECO:0000256" key="13">
    <source>
        <dbReference type="PROSITE-ProRule" id="PRU10015"/>
    </source>
</evidence>
<evidence type="ECO:0000256" key="1">
    <source>
        <dbReference type="ARBA" id="ARBA00022485"/>
    </source>
</evidence>
<dbReference type="EC" id="2.1.1.190" evidence="11"/>
<feature type="binding site" evidence="11 12">
    <location>
        <position position="370"/>
    </location>
    <ligand>
        <name>S-adenosyl-L-methionine</name>
        <dbReference type="ChEBI" id="CHEBI:59789"/>
    </ligand>
</feature>
<dbReference type="PANTHER" id="PTHR11061">
    <property type="entry name" value="RNA M5U METHYLTRANSFERASE"/>
    <property type="match status" value="1"/>
</dbReference>
<keyword evidence="7 11" id="KW-0408">Iron</keyword>
<dbReference type="PROSITE" id="PS01231">
    <property type="entry name" value="TRMA_2"/>
    <property type="match status" value="1"/>
</dbReference>
<keyword evidence="2 11" id="KW-0698">rRNA processing</keyword>
<keyword evidence="4 11" id="KW-0808">Transferase</keyword>
<evidence type="ECO:0000256" key="11">
    <source>
        <dbReference type="HAMAP-Rule" id="MF_01010"/>
    </source>
</evidence>
<feature type="active site" evidence="13">
    <location>
        <position position="396"/>
    </location>
</feature>
<sequence length="440" mass="49647">MARFFKPTKKSTVTTKHQEFEINRLDHHGAGIAFHKNKPVFIEGALPGEKVVAQFTENKSKFAKAKLIKTLISSDERVSPFCPHYHECGGCNQQHLARESQLTYKQQALSQMMEKFAGQTMQLDEVISGDDLGYRRRARLSVFLNKKAGRLQIGFRKKQSKQIVDITHCPVLDDRLNSLIPGLTTLLSRFQDQSALGHVELVQASNTSVMVLRHVRPLCDEDRKAFETFARKHQATLYLMPESDRLERQLGDAPYYDEIGVQLPFLPSHFIQVNAQVNQKMVEQAMDWLDPKSDERILDLFCGLGNFTLPIAKKADYVIGVEGVQDMVDWAKDNANVNHITNADFYQADLDKSLANSEWASEKFDKILLDPARAGATGVIDQVSELGAQRVLYVSCNPATLARDSSSLIQQGYKLTKLAMMDMFPHTSHLESMALFERVG</sequence>
<keyword evidence="16" id="KW-1185">Reference proteome</keyword>
<dbReference type="InterPro" id="IPR002792">
    <property type="entry name" value="TRAM_dom"/>
</dbReference>
<dbReference type="PANTHER" id="PTHR11061:SF49">
    <property type="entry name" value="23S RRNA (URACIL(1939)-C(5))-METHYLTRANSFERASE RLMD"/>
    <property type="match status" value="1"/>
</dbReference>
<dbReference type="InterPro" id="IPR030390">
    <property type="entry name" value="MeTrfase_TrmA_AS"/>
</dbReference>
<dbReference type="GO" id="GO:0070475">
    <property type="term" value="P:rRNA base methylation"/>
    <property type="evidence" value="ECO:0007669"/>
    <property type="project" value="TreeGrafter"/>
</dbReference>
<feature type="binding site" evidence="11">
    <location>
        <position position="91"/>
    </location>
    <ligand>
        <name>[4Fe-4S] cluster</name>
        <dbReference type="ChEBI" id="CHEBI:49883"/>
    </ligand>
</feature>
<dbReference type="Pfam" id="PF05958">
    <property type="entry name" value="tRNA_U5-meth_tr"/>
    <property type="match status" value="1"/>
</dbReference>
<keyword evidence="1 11" id="KW-0004">4Fe-4S</keyword>
<dbReference type="HAMAP" id="MF_01010">
    <property type="entry name" value="23SrRNA_methyltr_RlmD"/>
    <property type="match status" value="1"/>
</dbReference>
<evidence type="ECO:0000256" key="8">
    <source>
        <dbReference type="ARBA" id="ARBA00023014"/>
    </source>
</evidence>
<dbReference type="GO" id="GO:0003723">
    <property type="term" value="F:RNA binding"/>
    <property type="evidence" value="ECO:0007669"/>
    <property type="project" value="InterPro"/>
</dbReference>
<feature type="binding site" evidence="11">
    <location>
        <position position="88"/>
    </location>
    <ligand>
        <name>[4Fe-4S] cluster</name>
        <dbReference type="ChEBI" id="CHEBI:49883"/>
    </ligand>
</feature>
<gene>
    <name evidence="11 15" type="primary">rlmD</name>
    <name evidence="15" type="ORF">LNL84_04050</name>
</gene>
<organism evidence="15 16">
    <name type="scientific">Vibrio gelatinilyticus</name>
    <dbReference type="NCBI Taxonomy" id="2893468"/>
    <lineage>
        <taxon>Bacteria</taxon>
        <taxon>Pseudomonadati</taxon>
        <taxon>Pseudomonadota</taxon>
        <taxon>Gammaproteobacteria</taxon>
        <taxon>Vibrionales</taxon>
        <taxon>Vibrionaceae</taxon>
        <taxon>Vibrio</taxon>
    </lineage>
</organism>
<dbReference type="Pfam" id="PF01938">
    <property type="entry name" value="TRAM"/>
    <property type="match status" value="1"/>
</dbReference>
<comment type="caution">
    <text evidence="15">The sequence shown here is derived from an EMBL/GenBank/DDBJ whole genome shotgun (WGS) entry which is preliminary data.</text>
</comment>
<keyword evidence="3 11" id="KW-0489">Methyltransferase</keyword>
<evidence type="ECO:0000256" key="7">
    <source>
        <dbReference type="ARBA" id="ARBA00023004"/>
    </source>
</evidence>
<feature type="binding site" evidence="11">
    <location>
        <position position="169"/>
    </location>
    <ligand>
        <name>[4Fe-4S] cluster</name>
        <dbReference type="ChEBI" id="CHEBI:49883"/>
    </ligand>
</feature>
<evidence type="ECO:0000256" key="10">
    <source>
        <dbReference type="ARBA" id="ARBA00059995"/>
    </source>
</evidence>
<dbReference type="RefSeq" id="WP_244355383.1">
    <property type="nucleotide sequence ID" value="NZ_JAJNNZ010000002.1"/>
</dbReference>
<feature type="binding site" evidence="11">
    <location>
        <position position="82"/>
    </location>
    <ligand>
        <name>[4Fe-4S] cluster</name>
        <dbReference type="ChEBI" id="CHEBI:49883"/>
    </ligand>
</feature>
<evidence type="ECO:0000259" key="14">
    <source>
        <dbReference type="PROSITE" id="PS50926"/>
    </source>
</evidence>
<dbReference type="Gene3D" id="2.40.50.1070">
    <property type="match status" value="1"/>
</dbReference>
<dbReference type="PROSITE" id="PS50926">
    <property type="entry name" value="TRAM"/>
    <property type="match status" value="1"/>
</dbReference>
<dbReference type="FunFam" id="3.40.50.150:FF:000009">
    <property type="entry name" value="23S rRNA (Uracil(1939)-C(5))-methyltransferase RlmD"/>
    <property type="match status" value="1"/>
</dbReference>
<dbReference type="Gene3D" id="3.40.50.150">
    <property type="entry name" value="Vaccinia Virus protein VP39"/>
    <property type="match status" value="1"/>
</dbReference>